<sequence length="216" mass="26003">MKVIPLGLQCSVPEALKYSNLREYSYPFDWLWTPSKTTFHILEILINKGIEEAVEYMTNGYTYYKYLGNEHYESVNEKTECQMNIETGLGNTHFEINEEYKTKLRTRFERLLSDIQSSHHILFIYADAANSYFNYYLDDIEYGVDAAEYLIKIYDLIYPINKNIEIVYFCWHGRRGKDTEKLKYFSFDFQEHWTDVSKIIENYLRMRLSNVFHKRD</sequence>
<dbReference type="InterPro" id="IPR014903">
    <property type="entry name" value="DUF1796"/>
</dbReference>
<reference evidence="1" key="1">
    <citation type="journal article" date="2020" name="Nature">
        <title>Giant virus diversity and host interactions through global metagenomics.</title>
        <authorList>
            <person name="Schulz F."/>
            <person name="Roux S."/>
            <person name="Paez-Espino D."/>
            <person name="Jungbluth S."/>
            <person name="Walsh D.A."/>
            <person name="Denef V.J."/>
            <person name="McMahon K.D."/>
            <person name="Konstantinidis K.T."/>
            <person name="Eloe-Fadrosh E.A."/>
            <person name="Kyrpides N.C."/>
            <person name="Woyke T."/>
        </authorList>
    </citation>
    <scope>NUCLEOTIDE SEQUENCE</scope>
    <source>
        <strain evidence="1">GVMAG-M-3300027759-42</strain>
    </source>
</reference>
<dbReference type="EMBL" id="MN740443">
    <property type="protein sequence ID" value="QHU26550.1"/>
    <property type="molecule type" value="Genomic_DNA"/>
</dbReference>
<organism evidence="1">
    <name type="scientific">viral metagenome</name>
    <dbReference type="NCBI Taxonomy" id="1070528"/>
    <lineage>
        <taxon>unclassified sequences</taxon>
        <taxon>metagenomes</taxon>
        <taxon>organismal metagenomes</taxon>
    </lineage>
</organism>
<protein>
    <recommendedName>
        <fullName evidence="2">Peptidase</fullName>
    </recommendedName>
</protein>
<evidence type="ECO:0000313" key="1">
    <source>
        <dbReference type="EMBL" id="QHU26550.1"/>
    </source>
</evidence>
<accession>A0A6C0L899</accession>
<dbReference type="Pfam" id="PF08795">
    <property type="entry name" value="DUF1796"/>
    <property type="match status" value="1"/>
</dbReference>
<name>A0A6C0L899_9ZZZZ</name>
<evidence type="ECO:0008006" key="2">
    <source>
        <dbReference type="Google" id="ProtNLM"/>
    </source>
</evidence>
<proteinExistence type="predicted"/>
<dbReference type="AlphaFoldDB" id="A0A6C0L899"/>